<reference evidence="3 4" key="1">
    <citation type="submission" date="2024-04" db="EMBL/GenBank/DDBJ databases">
        <title>genome sequences of Mucor flavus KT1a and Helicostylum pulchrum KT1b strains isolation_sourced from the surface of a dry-aged beef.</title>
        <authorList>
            <person name="Toyotome T."/>
            <person name="Hosono M."/>
            <person name="Torimaru M."/>
            <person name="Fukuda K."/>
            <person name="Mikami N."/>
        </authorList>
    </citation>
    <scope>NUCLEOTIDE SEQUENCE [LARGE SCALE GENOMIC DNA]</scope>
    <source>
        <strain evidence="3 4">KT1b</strain>
    </source>
</reference>
<feature type="compositionally biased region" description="Acidic residues" evidence="1">
    <location>
        <begin position="46"/>
        <end position="57"/>
    </location>
</feature>
<evidence type="ECO:0000313" key="3">
    <source>
        <dbReference type="EMBL" id="GAA5795181.1"/>
    </source>
</evidence>
<feature type="region of interest" description="Disordered" evidence="1">
    <location>
        <begin position="33"/>
        <end position="57"/>
    </location>
</feature>
<dbReference type="PANTHER" id="PTHR28089:SF1">
    <property type="entry name" value="PROTEIN ZDS1-RELATED"/>
    <property type="match status" value="1"/>
</dbReference>
<accession>A0ABP9XK59</accession>
<evidence type="ECO:0000259" key="2">
    <source>
        <dbReference type="SMART" id="SM01327"/>
    </source>
</evidence>
<gene>
    <name evidence="3" type="ORF">HPULCUR_000535</name>
</gene>
<dbReference type="InterPro" id="IPR013941">
    <property type="entry name" value="ZDS1_C"/>
</dbReference>
<protein>
    <recommendedName>
        <fullName evidence="2">Protein Zds1 C-terminal domain-containing protein</fullName>
    </recommendedName>
</protein>
<dbReference type="InterPro" id="IPR040206">
    <property type="entry name" value="Zds1/2"/>
</dbReference>
<feature type="compositionally biased region" description="Low complexity" evidence="1">
    <location>
        <begin position="345"/>
        <end position="368"/>
    </location>
</feature>
<feature type="domain" description="Protein Zds1 C-terminal" evidence="2">
    <location>
        <begin position="427"/>
        <end position="479"/>
    </location>
</feature>
<proteinExistence type="predicted"/>
<feature type="region of interest" description="Disordered" evidence="1">
    <location>
        <begin position="485"/>
        <end position="565"/>
    </location>
</feature>
<dbReference type="Pfam" id="PF08632">
    <property type="entry name" value="Zds_C"/>
    <property type="match status" value="1"/>
</dbReference>
<evidence type="ECO:0000313" key="4">
    <source>
        <dbReference type="Proteomes" id="UP001476247"/>
    </source>
</evidence>
<name>A0ABP9XK59_9FUNG</name>
<dbReference type="SMART" id="SM01327">
    <property type="entry name" value="Zds_C"/>
    <property type="match status" value="1"/>
</dbReference>
<feature type="region of interest" description="Disordered" evidence="1">
    <location>
        <begin position="99"/>
        <end position="129"/>
    </location>
</feature>
<comment type="caution">
    <text evidence="3">The sequence shown here is derived from an EMBL/GenBank/DDBJ whole genome shotgun (WGS) entry which is preliminary data.</text>
</comment>
<sequence>MDETLKADRQYADYDMYAALMLSNLLDNEQDVKDQKVQVERQQTIQEEEEDEEEEQEDIIWVPADKHPQIAPTEFANFIKTHGTKSPIKSGRLNRRKSILSQSLSVKNTQQHRREEEDNDDDEEADLNRTLSEKKRNFLKKVMTDNVNLKEAANIFDRNSPGIDESLIIAPKSDKSLLRRSAFSARGRSRKTEDRQQMKRRSVSQRKPSSENIKNESWDKKSGIDLFDQPVNMSEWIDLGSVSLDSDDSQRGIISRVHDAESQLRSTAATTQDHPTVKDVVEPKQVLASVKEEQKGPKRPSMVRAPTETITTTTTADGAGGGVLVVATTTKPEKRSSWLSGLFQPNNNSTNKKPMNNNNNNNNNTSSLSSLATLFSRSLSMKSNLSNLSTNHNTKSSTIHITNKNNTLIPPSPPPPQQQENKKPSRLEERSFFNSNRLPLHVERAIYRLSHMKLADPRRPLQQQVLISNLMFWYLSIQQNDFQQQEKEPVTTKQPNNNTQQQQQQQTSKKIGNKMSRLIYSAKKRKNDSKKSSNVQFSLTPIPSHHQQQFGEEEEDDVPLSHYQS</sequence>
<feature type="region of interest" description="Disordered" evidence="1">
    <location>
        <begin position="180"/>
        <end position="217"/>
    </location>
</feature>
<feature type="region of interest" description="Disordered" evidence="1">
    <location>
        <begin position="334"/>
        <end position="368"/>
    </location>
</feature>
<feature type="region of interest" description="Disordered" evidence="1">
    <location>
        <begin position="403"/>
        <end position="427"/>
    </location>
</feature>
<dbReference type="EMBL" id="BAABUJ010000004">
    <property type="protein sequence ID" value="GAA5795181.1"/>
    <property type="molecule type" value="Genomic_DNA"/>
</dbReference>
<feature type="compositionally biased region" description="Low complexity" evidence="1">
    <location>
        <begin position="491"/>
        <end position="507"/>
    </location>
</feature>
<dbReference type="Proteomes" id="UP001476247">
    <property type="component" value="Unassembled WGS sequence"/>
</dbReference>
<feature type="compositionally biased region" description="Polar residues" evidence="1">
    <location>
        <begin position="534"/>
        <end position="550"/>
    </location>
</feature>
<feature type="compositionally biased region" description="Polar residues" evidence="1">
    <location>
        <begin position="99"/>
        <end position="109"/>
    </location>
</feature>
<keyword evidence="4" id="KW-1185">Reference proteome</keyword>
<dbReference type="PANTHER" id="PTHR28089">
    <property type="entry name" value="PROTEIN ZDS1-RELATED"/>
    <property type="match status" value="1"/>
</dbReference>
<organism evidence="3 4">
    <name type="scientific">Helicostylum pulchrum</name>
    <dbReference type="NCBI Taxonomy" id="562976"/>
    <lineage>
        <taxon>Eukaryota</taxon>
        <taxon>Fungi</taxon>
        <taxon>Fungi incertae sedis</taxon>
        <taxon>Mucoromycota</taxon>
        <taxon>Mucoromycotina</taxon>
        <taxon>Mucoromycetes</taxon>
        <taxon>Mucorales</taxon>
        <taxon>Mucorineae</taxon>
        <taxon>Mucoraceae</taxon>
        <taxon>Helicostylum</taxon>
    </lineage>
</organism>
<evidence type="ECO:0000256" key="1">
    <source>
        <dbReference type="SAM" id="MobiDB-lite"/>
    </source>
</evidence>